<sequence length="162" mass="18542">MPSGRTHTRFNLLSLPVVICLLISYGMTSWGFLLWFAGGFVFGTYFLTPDLDTVSSAYRNWGPLRIIWRPYRAVMPHRSFLTHTIVLGDVIRLLYLFVMFLPFLYILNVQILDGALPGLVRAHKPLLGAAVLGIFTTSALHIILDTLNTKRKRMFRSKKSRR</sequence>
<dbReference type="Proteomes" id="UP001589609">
    <property type="component" value="Unassembled WGS sequence"/>
</dbReference>
<feature type="transmembrane region" description="Helical" evidence="1">
    <location>
        <begin position="80"/>
        <end position="106"/>
    </location>
</feature>
<evidence type="ECO:0000313" key="3">
    <source>
        <dbReference type="Proteomes" id="UP001589609"/>
    </source>
</evidence>
<dbReference type="EMBL" id="JBHMAF010000034">
    <property type="protein sequence ID" value="MFB9758499.1"/>
    <property type="molecule type" value="Genomic_DNA"/>
</dbReference>
<feature type="transmembrane region" description="Helical" evidence="1">
    <location>
        <begin position="12"/>
        <end position="33"/>
    </location>
</feature>
<evidence type="ECO:0000313" key="2">
    <source>
        <dbReference type="EMBL" id="MFB9758499.1"/>
    </source>
</evidence>
<proteinExistence type="predicted"/>
<feature type="transmembrane region" description="Helical" evidence="1">
    <location>
        <begin position="126"/>
        <end position="147"/>
    </location>
</feature>
<comment type="caution">
    <text evidence="2">The sequence shown here is derived from an EMBL/GenBank/DDBJ whole genome shotgun (WGS) entry which is preliminary data.</text>
</comment>
<dbReference type="InterPro" id="IPR019250">
    <property type="entry name" value="DUF2227_metal-bd"/>
</dbReference>
<organism evidence="2 3">
    <name type="scientific">Ectobacillus funiculus</name>
    <dbReference type="NCBI Taxonomy" id="137993"/>
    <lineage>
        <taxon>Bacteria</taxon>
        <taxon>Bacillati</taxon>
        <taxon>Bacillota</taxon>
        <taxon>Bacilli</taxon>
        <taxon>Bacillales</taxon>
        <taxon>Bacillaceae</taxon>
        <taxon>Ectobacillus</taxon>
    </lineage>
</organism>
<dbReference type="RefSeq" id="WP_379948789.1">
    <property type="nucleotide sequence ID" value="NZ_JBHMAF010000034.1"/>
</dbReference>
<keyword evidence="3" id="KW-1185">Reference proteome</keyword>
<accession>A0ABV5WD37</accession>
<evidence type="ECO:0000256" key="1">
    <source>
        <dbReference type="SAM" id="Phobius"/>
    </source>
</evidence>
<keyword evidence="1" id="KW-0472">Membrane</keyword>
<keyword evidence="1" id="KW-1133">Transmembrane helix</keyword>
<keyword evidence="1" id="KW-0812">Transmembrane</keyword>
<protein>
    <submittedName>
        <fullName evidence="2">Metal-binding protein</fullName>
    </submittedName>
</protein>
<name>A0ABV5WD37_9BACI</name>
<gene>
    <name evidence="2" type="ORF">ACFFMS_08200</name>
</gene>
<dbReference type="Pfam" id="PF09988">
    <property type="entry name" value="DUF2227"/>
    <property type="match status" value="1"/>
</dbReference>
<dbReference type="PANTHER" id="PTHR39085:SF1">
    <property type="entry name" value="SLL0924 PROTEIN"/>
    <property type="match status" value="1"/>
</dbReference>
<reference evidence="2 3" key="1">
    <citation type="submission" date="2024-09" db="EMBL/GenBank/DDBJ databases">
        <authorList>
            <person name="Sun Q."/>
            <person name="Mori K."/>
        </authorList>
    </citation>
    <scope>NUCLEOTIDE SEQUENCE [LARGE SCALE GENOMIC DNA]</scope>
    <source>
        <strain evidence="2 3">JCM 11201</strain>
    </source>
</reference>
<dbReference type="PANTHER" id="PTHR39085">
    <property type="entry name" value="SLL0924 PROTEIN"/>
    <property type="match status" value="1"/>
</dbReference>